<feature type="domain" description="Protein kinase" evidence="11">
    <location>
        <begin position="1002"/>
        <end position="1254"/>
    </location>
</feature>
<dbReference type="InterPro" id="IPR011009">
    <property type="entry name" value="Kinase-like_dom_sf"/>
</dbReference>
<dbReference type="InterPro" id="IPR046985">
    <property type="entry name" value="IP5"/>
</dbReference>
<evidence type="ECO:0000256" key="6">
    <source>
        <dbReference type="ARBA" id="ARBA00023065"/>
    </source>
</evidence>
<dbReference type="Gene3D" id="1.10.510.10">
    <property type="entry name" value="Transferase(Phosphotransferase) domain 1"/>
    <property type="match status" value="1"/>
</dbReference>
<dbReference type="EMBL" id="LSRX01000392">
    <property type="protein sequence ID" value="OLP98539.1"/>
    <property type="molecule type" value="Genomic_DNA"/>
</dbReference>
<dbReference type="SMART" id="SM00128">
    <property type="entry name" value="IPPc"/>
    <property type="match status" value="1"/>
</dbReference>
<dbReference type="InterPro" id="IPR000300">
    <property type="entry name" value="IPPc"/>
</dbReference>
<sequence length="2360" mass="259077">MEPPMQPPWIAQHEPLGGGYAPERTADEPGMRVRQAAAAATAAAQDEELRKFVNGEAQLRALAVHADFYTDEDALFELLSLASSTVVELERLPPMDQHALDAAQRLLKAILGFCTAWMRMAACGRLEEGAERLRGRRAAELVFQTVSALLTSESGLCASMLLSFDELEGLTLMGKAACHVEEDAVVGAVRSFREVTRRFAASARQRERTGNMMRSLEGFRETFCRRLTDLAVRSERRMLVVRFKEVVNELGGILSEAYSKSQVVDILSGLSLQLTSELVVQCPGIPDADGIEALDWLTNILRTLLERGSTGASPGSIRDWLETTGFFARLASLGACRVQQRAAGLLVVLLQRRVLAPAELVSALAKAGALSPESSIPATCRLALQGAVASASANLPVQATIDFIDNLCGLWSFSALALEGIDLLVQLTHVALAAGYDPNSTDAGSLNRSTAVMYLLRFVQWGHRQEDADRTEALAFALRSLRALLSHAGLRPLLPLMTAEALSLALEPGGGAVAPAAAARCSRVLGRLAADTASAVRGEGRIEASAWKLLLQTMPPVGAAVPFDGEHAEYWLAAFVDALSTFLAATDVEIGSQEVGILWSRLVVRPILGLPVSFGALQYFKLAFAARGPASVLLLAPYLAAPHPPTEVKMAYISIFCPSSFQDAPPLNASFFFPEARRFREEASLVAHSPPRLPPPLRRSFSSDDSFWPEIGADSSLNALAQAAATANVDLPETSASVPRLRLDRVQAVLPNPQGTSLFGELTVYDATERRLWDEFDELGSIEDAEALRQRDAAALRCLAVLDKEIDAAGRAGRELPSALAEARAKFSSLCELADQGAAAAMARRIGTAELAFTSAEEEFIEASAVHRRVRARCRRQGEPSPSTQALTAARSNLDQAHLALVAEMRLAAQWAQLGLVEITSIAGFARALRAAGPTHADPLLERLLHHSRWCAKQAESDLRAASSPSSPIRLVKEKPSAAAMDSMDAETLLQRAEVRVDAFAGFDTTPLGNGIRTVVARKKTAPAEAVVLKAYQEAERDLCLRELQALLKLRGHPQVLSLMDVFKSAGCTYLQLPHCPAGTLEQWCAKHEDALQQGRDADVFVRGQSIWRQIWQALGQLHVAGVCHGDLTLQNVLLWADLRPALADFRRCALQVPVAEERWPAPTADYAAPELEADPLTLPTKPADVYSAGVAMAKTFLGLELQVSSCPYHPTRGHRSLPEERTDADVADLLQLLLAEMPSTRPSAISASSHRALEPLGFLRRRGLLGASSGSAPQTFLSSAELLREEFRGKRVEEPLMLSRETVFDDIAGSKVGEWREEALLGEWRVMLSDESGVDGGGLRREVVTLFFEQLESSSLVLKAGMDGSEVLTLFVNDRQRAQQSVQQWRQTWTTVGAMLLRALVHFGNAPLGLSSAVFDCALGRLPQLPPDDLGAGVEEDVGKSIDRMIARRDAEGDDWALSQLSDLLRRLRRADPQKEAGYRWMLSQRVQEPMDGRSVVSSLSTESFETVEAMLEPAAYGLLARLASPSSEGKLLLDGAAFEWVLLWDLYLKYLGGGDRWLAYQALAAGFTTQGRRTAMWSSMTGEQIVELLDGVPLTPEAVLPNLEFKPGYGYETQIQYFTAVLGSFSAEELSMFLRFATGIGRLPASRRFPAGQKLAIRFMPTDNLDQLPSAHTCFWVVDVPPYEDQEDMGRKLRVAIAAPQPFALSCLDGIGGNKGGVCARFLLGSLSVCTVNVHLASGQQAVNERNQHLGQVLSDAFQSMSSKGTLRPAKNGFERTSSYHVAQHDLCIIAGDFNARLDLPKDASWPRGPQEAWLALDQIMLGQVSCLRGFREGVICFPPTYKYKIGTSTLNTKRCPAWCDRVVYKASSTATADLLESWVGVIFTWTGSVLPVVWPRILLLVLVIYAAYELLGWQHWRFHMMEEAEKSMQMLGGTMSFLLIFRANQANARYWEGRTYISRFFEDIRDYVMFFNLYVRGGRKTVNWDCGNKLAVIEEDENDELARRARITAVRLCVAFAVMLKTHTRLQHSGYCFGRISRRTKWAVDWDRFRLRQLLKDWEFRTVDAHFNILCSQATTLQEFEQQFQSYDEGPPPDWPSHFKVNTEPAARAHLALAYLIKENLVMNMNDAFNSLPHGLKERLVPLMASLLKSALDSYEGVTVIISTPLPLPYVCLCKLLLTVWMVLFPLTEDPSLGLFGGVMVPIFVMLALLGIDAISTELEDPFGDDANDLDISEHIASLESEALALLELSGDVKARDAFVWRRLPRLIAEESCKPIYRQLVLAELAGEELVEATGESVRLSMDRDHMDEFRAPSAAPARCLRQYLSFPDLKLTSDHHPVAALLQVQAPKRTAEAAAP</sequence>
<evidence type="ECO:0000256" key="9">
    <source>
        <dbReference type="SAM" id="MobiDB-lite"/>
    </source>
</evidence>
<evidence type="ECO:0000256" key="3">
    <source>
        <dbReference type="ARBA" id="ARBA00022692"/>
    </source>
</evidence>
<dbReference type="Proteomes" id="UP000186817">
    <property type="component" value="Unassembled WGS sequence"/>
</dbReference>
<dbReference type="InterPro" id="IPR000719">
    <property type="entry name" value="Prot_kinase_dom"/>
</dbReference>
<dbReference type="SMART" id="SM00119">
    <property type="entry name" value="HECTc"/>
    <property type="match status" value="1"/>
</dbReference>
<dbReference type="PROSITE" id="PS50011">
    <property type="entry name" value="PROTEIN_KINASE_DOM"/>
    <property type="match status" value="1"/>
</dbReference>
<evidence type="ECO:0000256" key="4">
    <source>
        <dbReference type="ARBA" id="ARBA00022786"/>
    </source>
</evidence>
<dbReference type="Gene3D" id="3.30.2410.10">
    <property type="entry name" value="Hect, E3 ligase catalytic domain"/>
    <property type="match status" value="1"/>
</dbReference>
<evidence type="ECO:0000256" key="7">
    <source>
        <dbReference type="ARBA" id="ARBA00023136"/>
    </source>
</evidence>
<dbReference type="GO" id="GO:0004842">
    <property type="term" value="F:ubiquitin-protein transferase activity"/>
    <property type="evidence" value="ECO:0007669"/>
    <property type="project" value="InterPro"/>
</dbReference>
<feature type="transmembrane region" description="Helical" evidence="10">
    <location>
        <begin position="2171"/>
        <end position="2190"/>
    </location>
</feature>
<dbReference type="Pfam" id="PF00069">
    <property type="entry name" value="Pkinase"/>
    <property type="match status" value="1"/>
</dbReference>
<feature type="domain" description="HECT" evidence="12">
    <location>
        <begin position="1317"/>
        <end position="1708"/>
    </location>
</feature>
<evidence type="ECO:0000256" key="1">
    <source>
        <dbReference type="ARBA" id="ARBA00004141"/>
    </source>
</evidence>
<reference evidence="13 14" key="1">
    <citation type="submission" date="2016-02" db="EMBL/GenBank/DDBJ databases">
        <title>Genome analysis of coral dinoflagellate symbionts highlights evolutionary adaptations to a symbiotic lifestyle.</title>
        <authorList>
            <person name="Aranda M."/>
            <person name="Li Y."/>
            <person name="Liew Y.J."/>
            <person name="Baumgarten S."/>
            <person name="Simakov O."/>
            <person name="Wilson M."/>
            <person name="Piel J."/>
            <person name="Ashoor H."/>
            <person name="Bougouffa S."/>
            <person name="Bajic V.B."/>
            <person name="Ryu T."/>
            <person name="Ravasi T."/>
            <person name="Bayer T."/>
            <person name="Micklem G."/>
            <person name="Kim H."/>
            <person name="Bhak J."/>
            <person name="Lajeunesse T.C."/>
            <person name="Voolstra C.R."/>
        </authorList>
    </citation>
    <scope>NUCLEOTIDE SEQUENCE [LARGE SCALE GENOMIC DNA]</scope>
    <source>
        <strain evidence="13 14">CCMP2467</strain>
    </source>
</reference>
<dbReference type="Gene3D" id="3.90.1750.10">
    <property type="entry name" value="Hect, E3 ligase catalytic domains"/>
    <property type="match status" value="1"/>
</dbReference>
<dbReference type="InterPro" id="IPR036691">
    <property type="entry name" value="Endo/exonu/phosph_ase_sf"/>
</dbReference>
<dbReference type="PANTHER" id="PTHR11200">
    <property type="entry name" value="INOSITOL 5-PHOSPHATASE"/>
    <property type="match status" value="1"/>
</dbReference>
<dbReference type="GO" id="GO:0005524">
    <property type="term" value="F:ATP binding"/>
    <property type="evidence" value="ECO:0007669"/>
    <property type="project" value="InterPro"/>
</dbReference>
<accession>A0A1Q9DTP1</accession>
<organism evidence="13 14">
    <name type="scientific">Symbiodinium microadriaticum</name>
    <name type="common">Dinoflagellate</name>
    <name type="synonym">Zooxanthella microadriatica</name>
    <dbReference type="NCBI Taxonomy" id="2951"/>
    <lineage>
        <taxon>Eukaryota</taxon>
        <taxon>Sar</taxon>
        <taxon>Alveolata</taxon>
        <taxon>Dinophyceae</taxon>
        <taxon>Suessiales</taxon>
        <taxon>Symbiodiniaceae</taxon>
        <taxon>Symbiodinium</taxon>
    </lineage>
</organism>
<keyword evidence="6" id="KW-0406">Ion transport</keyword>
<keyword evidence="14" id="KW-1185">Reference proteome</keyword>
<name>A0A1Q9DTP1_SYMMI</name>
<feature type="active site" description="Glycyl thioester intermediate" evidence="8">
    <location>
        <position position="1676"/>
    </location>
</feature>
<dbReference type="InterPro" id="IPR000569">
    <property type="entry name" value="HECT_dom"/>
</dbReference>
<dbReference type="SUPFAM" id="SSF56112">
    <property type="entry name" value="Protein kinase-like (PK-like)"/>
    <property type="match status" value="1"/>
</dbReference>
<dbReference type="GO" id="GO:0016020">
    <property type="term" value="C:membrane"/>
    <property type="evidence" value="ECO:0007669"/>
    <property type="project" value="UniProtKB-SubCell"/>
</dbReference>
<dbReference type="GO" id="GO:0005254">
    <property type="term" value="F:chloride channel activity"/>
    <property type="evidence" value="ECO:0007669"/>
    <property type="project" value="InterPro"/>
</dbReference>
<evidence type="ECO:0000259" key="12">
    <source>
        <dbReference type="PROSITE" id="PS50237"/>
    </source>
</evidence>
<dbReference type="PROSITE" id="PS00109">
    <property type="entry name" value="PROTEIN_KINASE_TYR"/>
    <property type="match status" value="1"/>
</dbReference>
<keyword evidence="2" id="KW-0813">Transport</keyword>
<dbReference type="OrthoDB" id="436826at2759"/>
<evidence type="ECO:0000313" key="13">
    <source>
        <dbReference type="EMBL" id="OLP98539.1"/>
    </source>
</evidence>
<feature type="transmembrane region" description="Helical" evidence="10">
    <location>
        <begin position="2196"/>
        <end position="2215"/>
    </location>
</feature>
<dbReference type="Pfam" id="PF25539">
    <property type="entry name" value="Bestrophin_2"/>
    <property type="match status" value="1"/>
</dbReference>
<evidence type="ECO:0000256" key="10">
    <source>
        <dbReference type="SAM" id="Phobius"/>
    </source>
</evidence>
<dbReference type="GO" id="GO:0004439">
    <property type="term" value="F:phosphatidylinositol-4,5-bisphosphate 5-phosphatase activity"/>
    <property type="evidence" value="ECO:0007669"/>
    <property type="project" value="TreeGrafter"/>
</dbReference>
<keyword evidence="4 8" id="KW-0833">Ubl conjugation pathway</keyword>
<evidence type="ECO:0000256" key="5">
    <source>
        <dbReference type="ARBA" id="ARBA00022989"/>
    </source>
</evidence>
<protein>
    <submittedName>
        <fullName evidence="13">Polyphosphatidylinositol phosphatase INP53</fullName>
    </submittedName>
</protein>
<feature type="region of interest" description="Disordered" evidence="9">
    <location>
        <begin position="1"/>
        <end position="20"/>
    </location>
</feature>
<proteinExistence type="predicted"/>
<dbReference type="SMART" id="SM00220">
    <property type="entry name" value="S_TKc"/>
    <property type="match status" value="1"/>
</dbReference>
<gene>
    <name evidence="13" type="primary">INP53</name>
    <name evidence="13" type="ORF">AK812_SmicGene18985</name>
</gene>
<keyword evidence="7 10" id="KW-0472">Membrane</keyword>
<evidence type="ECO:0000256" key="2">
    <source>
        <dbReference type="ARBA" id="ARBA00022448"/>
    </source>
</evidence>
<evidence type="ECO:0000256" key="8">
    <source>
        <dbReference type="PROSITE-ProRule" id="PRU00104"/>
    </source>
</evidence>
<dbReference type="GO" id="GO:0046856">
    <property type="term" value="P:phosphatidylinositol dephosphorylation"/>
    <property type="evidence" value="ECO:0007669"/>
    <property type="project" value="InterPro"/>
</dbReference>
<dbReference type="Gene3D" id="3.60.10.10">
    <property type="entry name" value="Endonuclease/exonuclease/phosphatase"/>
    <property type="match status" value="1"/>
</dbReference>
<dbReference type="Pfam" id="PF22669">
    <property type="entry name" value="Exo_endo_phos2"/>
    <property type="match status" value="1"/>
</dbReference>
<keyword evidence="3 10" id="KW-0812">Transmembrane</keyword>
<dbReference type="Pfam" id="PF00632">
    <property type="entry name" value="HECT"/>
    <property type="match status" value="1"/>
</dbReference>
<dbReference type="CDD" id="cd00180">
    <property type="entry name" value="PKc"/>
    <property type="match status" value="1"/>
</dbReference>
<evidence type="ECO:0000313" key="14">
    <source>
        <dbReference type="Proteomes" id="UP000186817"/>
    </source>
</evidence>
<dbReference type="InterPro" id="IPR044669">
    <property type="entry name" value="YneE/VCCN1/2-like"/>
</dbReference>
<dbReference type="PROSITE" id="PS50237">
    <property type="entry name" value="HECT"/>
    <property type="match status" value="1"/>
</dbReference>
<comment type="subcellular location">
    <subcellularLocation>
        <location evidence="1">Membrane</location>
        <topology evidence="1">Multi-pass membrane protein</topology>
    </subcellularLocation>
</comment>
<dbReference type="GO" id="GO:0004672">
    <property type="term" value="F:protein kinase activity"/>
    <property type="evidence" value="ECO:0007669"/>
    <property type="project" value="InterPro"/>
</dbReference>
<dbReference type="InterPro" id="IPR035983">
    <property type="entry name" value="Hect_E3_ubiquitin_ligase"/>
</dbReference>
<dbReference type="InterPro" id="IPR008266">
    <property type="entry name" value="Tyr_kinase_AS"/>
</dbReference>
<dbReference type="SUPFAM" id="SSF56219">
    <property type="entry name" value="DNase I-like"/>
    <property type="match status" value="1"/>
</dbReference>
<comment type="caution">
    <text evidence="13">The sequence shown here is derived from an EMBL/GenBank/DDBJ whole genome shotgun (WGS) entry which is preliminary data.</text>
</comment>
<keyword evidence="5 10" id="KW-1133">Transmembrane helix</keyword>
<evidence type="ECO:0000259" key="11">
    <source>
        <dbReference type="PROSITE" id="PS50011"/>
    </source>
</evidence>
<dbReference type="SUPFAM" id="SSF56204">
    <property type="entry name" value="Hect, E3 ligase catalytic domain"/>
    <property type="match status" value="1"/>
</dbReference>